<sequence>MSLDGSRGTGGTSRSVSPEDPSRGPSMADLQSSGRMASGLPTTGQPNSQRWFSASSSILHALHGLFRKHLSIKILGGSLQDDGDSSGLDRADDRLSAPRRVVLRLGAQ</sequence>
<gene>
    <name evidence="2" type="ORF">SNEC2469_LOCUS3229</name>
</gene>
<evidence type="ECO:0000313" key="3">
    <source>
        <dbReference type="Proteomes" id="UP000601435"/>
    </source>
</evidence>
<evidence type="ECO:0000313" key="2">
    <source>
        <dbReference type="EMBL" id="CAE7226489.1"/>
    </source>
</evidence>
<dbReference type="EMBL" id="CAJNJA010007581">
    <property type="protein sequence ID" value="CAE7226489.1"/>
    <property type="molecule type" value="Genomic_DNA"/>
</dbReference>
<dbReference type="AlphaFoldDB" id="A0A812KFD3"/>
<feature type="compositionally biased region" description="Polar residues" evidence="1">
    <location>
        <begin position="29"/>
        <end position="50"/>
    </location>
</feature>
<proteinExistence type="predicted"/>
<dbReference type="Proteomes" id="UP000601435">
    <property type="component" value="Unassembled WGS sequence"/>
</dbReference>
<comment type="caution">
    <text evidence="2">The sequence shown here is derived from an EMBL/GenBank/DDBJ whole genome shotgun (WGS) entry which is preliminary data.</text>
</comment>
<name>A0A812KFD3_9DINO</name>
<reference evidence="2" key="1">
    <citation type="submission" date="2021-02" db="EMBL/GenBank/DDBJ databases">
        <authorList>
            <person name="Dougan E. K."/>
            <person name="Rhodes N."/>
            <person name="Thang M."/>
            <person name="Chan C."/>
        </authorList>
    </citation>
    <scope>NUCLEOTIDE SEQUENCE</scope>
</reference>
<keyword evidence="3" id="KW-1185">Reference proteome</keyword>
<protein>
    <submittedName>
        <fullName evidence="2">Uncharacterized protein</fullName>
    </submittedName>
</protein>
<evidence type="ECO:0000256" key="1">
    <source>
        <dbReference type="SAM" id="MobiDB-lite"/>
    </source>
</evidence>
<feature type="region of interest" description="Disordered" evidence="1">
    <location>
        <begin position="1"/>
        <end position="50"/>
    </location>
</feature>
<accession>A0A812KFD3</accession>
<organism evidence="2 3">
    <name type="scientific">Symbiodinium necroappetens</name>
    <dbReference type="NCBI Taxonomy" id="1628268"/>
    <lineage>
        <taxon>Eukaryota</taxon>
        <taxon>Sar</taxon>
        <taxon>Alveolata</taxon>
        <taxon>Dinophyceae</taxon>
        <taxon>Suessiales</taxon>
        <taxon>Symbiodiniaceae</taxon>
        <taxon>Symbiodinium</taxon>
    </lineage>
</organism>